<accession>A0AAD8BMI6</accession>
<evidence type="ECO:0000313" key="6">
    <source>
        <dbReference type="Proteomes" id="UP001233172"/>
    </source>
</evidence>
<reference evidence="5" key="1">
    <citation type="journal article" date="2023" name="PLoS Negl. Trop. Dis.">
        <title>A genome sequence for Biomphalaria pfeifferi, the major vector snail for the human-infecting parasite Schistosoma mansoni.</title>
        <authorList>
            <person name="Bu L."/>
            <person name="Lu L."/>
            <person name="Laidemitt M.R."/>
            <person name="Zhang S.M."/>
            <person name="Mutuku M."/>
            <person name="Mkoji G."/>
            <person name="Steinauer M."/>
            <person name="Loker E.S."/>
        </authorList>
    </citation>
    <scope>NUCLEOTIDE SEQUENCE</scope>
    <source>
        <strain evidence="5">KasaAsao</strain>
    </source>
</reference>
<dbReference type="SMART" id="SM00280">
    <property type="entry name" value="KAZAL"/>
    <property type="match status" value="1"/>
</dbReference>
<keyword evidence="3" id="KW-1015">Disulfide bond</keyword>
<evidence type="ECO:0000256" key="3">
    <source>
        <dbReference type="ARBA" id="ARBA00023157"/>
    </source>
</evidence>
<dbReference type="SMART" id="SM00274">
    <property type="entry name" value="FOLN"/>
    <property type="match status" value="1"/>
</dbReference>
<protein>
    <submittedName>
        <fullName evidence="5">Agrin</fullName>
    </submittedName>
</protein>
<reference evidence="5" key="2">
    <citation type="submission" date="2023-04" db="EMBL/GenBank/DDBJ databases">
        <authorList>
            <person name="Bu L."/>
            <person name="Lu L."/>
            <person name="Laidemitt M.R."/>
            <person name="Zhang S.M."/>
            <person name="Mutuku M."/>
            <person name="Mkoji G."/>
            <person name="Steinauer M."/>
            <person name="Loker E.S."/>
        </authorList>
    </citation>
    <scope>NUCLEOTIDE SEQUENCE</scope>
    <source>
        <strain evidence="5">KasaAsao</strain>
        <tissue evidence="5">Whole Snail</tissue>
    </source>
</reference>
<evidence type="ECO:0000313" key="5">
    <source>
        <dbReference type="EMBL" id="KAK0056842.1"/>
    </source>
</evidence>
<dbReference type="PROSITE" id="PS51465">
    <property type="entry name" value="KAZAL_2"/>
    <property type="match status" value="1"/>
</dbReference>
<comment type="caution">
    <text evidence="5">The sequence shown here is derived from an EMBL/GenBank/DDBJ whole genome shotgun (WGS) entry which is preliminary data.</text>
</comment>
<evidence type="ECO:0000259" key="4">
    <source>
        <dbReference type="PROSITE" id="PS51465"/>
    </source>
</evidence>
<feature type="domain" description="Kazal-like" evidence="4">
    <location>
        <begin position="60"/>
        <end position="107"/>
    </location>
</feature>
<name>A0AAD8BMI6_BIOPF</name>
<keyword evidence="6" id="KW-1185">Reference proteome</keyword>
<dbReference type="InterPro" id="IPR002350">
    <property type="entry name" value="Kazal_dom"/>
</dbReference>
<keyword evidence="2" id="KW-0722">Serine protease inhibitor</keyword>
<evidence type="ECO:0000256" key="2">
    <source>
        <dbReference type="ARBA" id="ARBA00022900"/>
    </source>
</evidence>
<dbReference type="CDD" id="cd00104">
    <property type="entry name" value="KAZAL_FS"/>
    <property type="match status" value="1"/>
</dbReference>
<sequence>MVMTRKDNSRQTREDNLTERPKYTTRTCSYTLGHSPCYLHFCPFGSTCRVNSSTNEPVCVCEQKCPAVLAPLCGSDGATYNNPCLMERASCLRGKKIKVASNGPCDLNFNLVDFDITYGAVINVFHQHLGKCYVPLLGTTSPNRIYRTCLSDALSGGEGLSNFTDWIAPKVMREPDSISSMVKYYKQGDATSTALCWLG</sequence>
<dbReference type="GO" id="GO:0030154">
    <property type="term" value="P:cell differentiation"/>
    <property type="evidence" value="ECO:0007669"/>
    <property type="project" value="TreeGrafter"/>
</dbReference>
<proteinExistence type="predicted"/>
<dbReference type="Proteomes" id="UP001233172">
    <property type="component" value="Unassembled WGS sequence"/>
</dbReference>
<dbReference type="Gene3D" id="3.30.60.30">
    <property type="match status" value="1"/>
</dbReference>
<dbReference type="InterPro" id="IPR036058">
    <property type="entry name" value="Kazal_dom_sf"/>
</dbReference>
<dbReference type="AlphaFoldDB" id="A0AAD8BMI6"/>
<keyword evidence="1" id="KW-0646">Protease inhibitor</keyword>
<dbReference type="GO" id="GO:0004867">
    <property type="term" value="F:serine-type endopeptidase inhibitor activity"/>
    <property type="evidence" value="ECO:0007669"/>
    <property type="project" value="UniProtKB-KW"/>
</dbReference>
<dbReference type="PANTHER" id="PTHR10913:SF45">
    <property type="entry name" value="FOLLISTATIN, ISOFORM A-RELATED"/>
    <property type="match status" value="1"/>
</dbReference>
<dbReference type="Pfam" id="PF07648">
    <property type="entry name" value="Kazal_2"/>
    <property type="match status" value="1"/>
</dbReference>
<dbReference type="FunFam" id="3.30.60.30:FF:000024">
    <property type="entry name" value="Transmembrane agrin"/>
    <property type="match status" value="1"/>
</dbReference>
<dbReference type="InterPro" id="IPR003645">
    <property type="entry name" value="Fol_N"/>
</dbReference>
<dbReference type="EMBL" id="JASAOG010000059">
    <property type="protein sequence ID" value="KAK0056842.1"/>
    <property type="molecule type" value="Genomic_DNA"/>
</dbReference>
<dbReference type="GO" id="GO:0005576">
    <property type="term" value="C:extracellular region"/>
    <property type="evidence" value="ECO:0007669"/>
    <property type="project" value="TreeGrafter"/>
</dbReference>
<organism evidence="5 6">
    <name type="scientific">Biomphalaria pfeifferi</name>
    <name type="common">Bloodfluke planorb</name>
    <name type="synonym">Freshwater snail</name>
    <dbReference type="NCBI Taxonomy" id="112525"/>
    <lineage>
        <taxon>Eukaryota</taxon>
        <taxon>Metazoa</taxon>
        <taxon>Spiralia</taxon>
        <taxon>Lophotrochozoa</taxon>
        <taxon>Mollusca</taxon>
        <taxon>Gastropoda</taxon>
        <taxon>Heterobranchia</taxon>
        <taxon>Euthyneura</taxon>
        <taxon>Panpulmonata</taxon>
        <taxon>Hygrophila</taxon>
        <taxon>Lymnaeoidea</taxon>
        <taxon>Planorbidae</taxon>
        <taxon>Biomphalaria</taxon>
    </lineage>
</organism>
<gene>
    <name evidence="5" type="ORF">Bpfe_013780</name>
</gene>
<dbReference type="PANTHER" id="PTHR10913">
    <property type="entry name" value="FOLLISTATIN-RELATED"/>
    <property type="match status" value="1"/>
</dbReference>
<evidence type="ECO:0000256" key="1">
    <source>
        <dbReference type="ARBA" id="ARBA00022690"/>
    </source>
</evidence>
<dbReference type="SUPFAM" id="SSF100895">
    <property type="entry name" value="Kazal-type serine protease inhibitors"/>
    <property type="match status" value="1"/>
</dbReference>
<dbReference type="InterPro" id="IPR050653">
    <property type="entry name" value="Prot_Inhib_GrowthFact_Antg"/>
</dbReference>